<dbReference type="AlphaFoldDB" id="A0A5C5YHD5"/>
<accession>A0A5C5YHD5</accession>
<keyword evidence="3" id="KW-0732">Signal</keyword>
<dbReference type="SUPFAM" id="SSF63446">
    <property type="entry name" value="Type I dockerin domain"/>
    <property type="match status" value="1"/>
</dbReference>
<dbReference type="PROSITE" id="PS50072">
    <property type="entry name" value="CSA_PPIASE_2"/>
    <property type="match status" value="1"/>
</dbReference>
<protein>
    <recommendedName>
        <fullName evidence="3">Peptidyl-prolyl cis-trans isomerase</fullName>
        <shortName evidence="3">PPIase</shortName>
        <ecNumber evidence="3">5.2.1.8</ecNumber>
    </recommendedName>
</protein>
<keyword evidence="6" id="KW-1185">Reference proteome</keyword>
<evidence type="ECO:0000259" key="4">
    <source>
        <dbReference type="PROSITE" id="PS50072"/>
    </source>
</evidence>
<dbReference type="Pfam" id="PF00160">
    <property type="entry name" value="Pro_isomerase"/>
    <property type="match status" value="1"/>
</dbReference>
<comment type="similarity">
    <text evidence="3">Belongs to the cyclophilin-type PPIase family.</text>
</comment>
<dbReference type="GO" id="GO:0000272">
    <property type="term" value="P:polysaccharide catabolic process"/>
    <property type="evidence" value="ECO:0007669"/>
    <property type="project" value="InterPro"/>
</dbReference>
<evidence type="ECO:0000313" key="6">
    <source>
        <dbReference type="Proteomes" id="UP000318478"/>
    </source>
</evidence>
<keyword evidence="1 3" id="KW-0697">Rotamase</keyword>
<dbReference type="SUPFAM" id="SSF50891">
    <property type="entry name" value="Cyclophilin-like"/>
    <property type="match status" value="1"/>
</dbReference>
<keyword evidence="2 3" id="KW-0413">Isomerase</keyword>
<comment type="function">
    <text evidence="3">PPIases accelerate the folding of proteins. It catalyzes the cis-trans isomerization of proline imidic peptide bonds in oligopeptides.</text>
</comment>
<evidence type="ECO:0000256" key="1">
    <source>
        <dbReference type="ARBA" id="ARBA00023110"/>
    </source>
</evidence>
<feature type="domain" description="PPIase cyclophilin-type" evidence="4">
    <location>
        <begin position="37"/>
        <end position="190"/>
    </location>
</feature>
<dbReference type="Gene3D" id="1.10.1330.10">
    <property type="entry name" value="Dockerin domain"/>
    <property type="match status" value="1"/>
</dbReference>
<dbReference type="InterPro" id="IPR044665">
    <property type="entry name" value="E_coli_cyclophilin_A-like"/>
</dbReference>
<dbReference type="GO" id="GO:0003755">
    <property type="term" value="F:peptidyl-prolyl cis-trans isomerase activity"/>
    <property type="evidence" value="ECO:0007669"/>
    <property type="project" value="UniProtKB-UniRule"/>
</dbReference>
<dbReference type="EC" id="5.2.1.8" evidence="3"/>
<dbReference type="Pfam" id="PF00404">
    <property type="entry name" value="Dockerin_1"/>
    <property type="match status" value="1"/>
</dbReference>
<sequence length="298" mass="31138" precursor="true">MSFPTFFSLSRRAALIAVAAVGAFACGHADAVVVRYSTNLGDIDVRLFGTATPLSVANFLNYVNDGDYSDSIIHRSVSGFVIQGGGYRWLPDGNLEPVPADAAVQNEFGISNLRGTLAYAKLGGDPNSATNGWFFSLNDNSGNLDNQNGGFTVFGRVLGDGMDVVDLIASQQVVNAGSPFDTLPVLDSFTPPNIFRSDLVFVNSVSVLDVPDGDYNFDGVVDAADYTVWRNSNGSTTEVEADGNGDGIVNTLDLQLWEVAYGAAAASLTAGGSAAPEPMAATLALVAGATSIACRTRR</sequence>
<dbReference type="RefSeq" id="WP_197528136.1">
    <property type="nucleotide sequence ID" value="NZ_SJPO01000011.1"/>
</dbReference>
<feature type="signal peptide" evidence="3">
    <location>
        <begin position="1"/>
        <end position="19"/>
    </location>
</feature>
<dbReference type="PANTHER" id="PTHR43246">
    <property type="entry name" value="PEPTIDYL-PROLYL CIS-TRANS ISOMERASE CYP38, CHLOROPLASTIC"/>
    <property type="match status" value="1"/>
</dbReference>
<organism evidence="5 6">
    <name type="scientific">Posidoniimonas polymericola</name>
    <dbReference type="NCBI Taxonomy" id="2528002"/>
    <lineage>
        <taxon>Bacteria</taxon>
        <taxon>Pseudomonadati</taxon>
        <taxon>Planctomycetota</taxon>
        <taxon>Planctomycetia</taxon>
        <taxon>Pirellulales</taxon>
        <taxon>Lacipirellulaceae</taxon>
        <taxon>Posidoniimonas</taxon>
    </lineage>
</organism>
<dbReference type="InterPro" id="IPR002105">
    <property type="entry name" value="Dockerin_1_rpt"/>
</dbReference>
<dbReference type="Gene3D" id="2.40.100.10">
    <property type="entry name" value="Cyclophilin-like"/>
    <property type="match status" value="1"/>
</dbReference>
<gene>
    <name evidence="5" type="primary">ppiA_2</name>
    <name evidence="5" type="ORF">Pla123a_40310</name>
</gene>
<name>A0A5C5YHD5_9BACT</name>
<dbReference type="Proteomes" id="UP000318478">
    <property type="component" value="Unassembled WGS sequence"/>
</dbReference>
<dbReference type="GO" id="GO:0004553">
    <property type="term" value="F:hydrolase activity, hydrolyzing O-glycosyl compounds"/>
    <property type="evidence" value="ECO:0007669"/>
    <property type="project" value="InterPro"/>
</dbReference>
<proteinExistence type="inferred from homology"/>
<evidence type="ECO:0000256" key="2">
    <source>
        <dbReference type="ARBA" id="ARBA00023235"/>
    </source>
</evidence>
<dbReference type="EMBL" id="SJPO01000011">
    <property type="protein sequence ID" value="TWT72732.1"/>
    <property type="molecule type" value="Genomic_DNA"/>
</dbReference>
<reference evidence="5 6" key="1">
    <citation type="submission" date="2019-02" db="EMBL/GenBank/DDBJ databases">
        <title>Deep-cultivation of Planctomycetes and their phenomic and genomic characterization uncovers novel biology.</title>
        <authorList>
            <person name="Wiegand S."/>
            <person name="Jogler M."/>
            <person name="Boedeker C."/>
            <person name="Pinto D."/>
            <person name="Vollmers J."/>
            <person name="Rivas-Marin E."/>
            <person name="Kohn T."/>
            <person name="Peeters S.H."/>
            <person name="Heuer A."/>
            <person name="Rast P."/>
            <person name="Oberbeckmann S."/>
            <person name="Bunk B."/>
            <person name="Jeske O."/>
            <person name="Meyerdierks A."/>
            <person name="Storesund J.E."/>
            <person name="Kallscheuer N."/>
            <person name="Luecker S."/>
            <person name="Lage O.M."/>
            <person name="Pohl T."/>
            <person name="Merkel B.J."/>
            <person name="Hornburger P."/>
            <person name="Mueller R.-W."/>
            <person name="Bruemmer F."/>
            <person name="Labrenz M."/>
            <person name="Spormann A.M."/>
            <person name="Op Den Camp H."/>
            <person name="Overmann J."/>
            <person name="Amann R."/>
            <person name="Jetten M.S.M."/>
            <person name="Mascher T."/>
            <person name="Medema M.H."/>
            <person name="Devos D.P."/>
            <person name="Kaster A.-K."/>
            <person name="Ovreas L."/>
            <person name="Rohde M."/>
            <person name="Galperin M.Y."/>
            <person name="Jogler C."/>
        </authorList>
    </citation>
    <scope>NUCLEOTIDE SEQUENCE [LARGE SCALE GENOMIC DNA]</scope>
    <source>
        <strain evidence="5 6">Pla123a</strain>
    </source>
</reference>
<dbReference type="InterPro" id="IPR002130">
    <property type="entry name" value="Cyclophilin-type_PPIase_dom"/>
</dbReference>
<dbReference type="InterPro" id="IPR036439">
    <property type="entry name" value="Dockerin_dom_sf"/>
</dbReference>
<dbReference type="InterPro" id="IPR029000">
    <property type="entry name" value="Cyclophilin-like_dom_sf"/>
</dbReference>
<feature type="chain" id="PRO_5023120744" description="Peptidyl-prolyl cis-trans isomerase" evidence="3">
    <location>
        <begin position="20"/>
        <end position="298"/>
    </location>
</feature>
<comment type="catalytic activity">
    <reaction evidence="3">
        <text>[protein]-peptidylproline (omega=180) = [protein]-peptidylproline (omega=0)</text>
        <dbReference type="Rhea" id="RHEA:16237"/>
        <dbReference type="Rhea" id="RHEA-COMP:10747"/>
        <dbReference type="Rhea" id="RHEA-COMP:10748"/>
        <dbReference type="ChEBI" id="CHEBI:83833"/>
        <dbReference type="ChEBI" id="CHEBI:83834"/>
        <dbReference type="EC" id="5.2.1.8"/>
    </reaction>
</comment>
<evidence type="ECO:0000313" key="5">
    <source>
        <dbReference type="EMBL" id="TWT72732.1"/>
    </source>
</evidence>
<evidence type="ECO:0000256" key="3">
    <source>
        <dbReference type="RuleBase" id="RU363019"/>
    </source>
</evidence>
<comment type="caution">
    <text evidence="5">The sequence shown here is derived from an EMBL/GenBank/DDBJ whole genome shotgun (WGS) entry which is preliminary data.</text>
</comment>
<dbReference type="PRINTS" id="PR00153">
    <property type="entry name" value="CSAPPISMRASE"/>
</dbReference>